<keyword evidence="1" id="KW-0677">Repeat</keyword>
<dbReference type="InterPro" id="IPR028908">
    <property type="entry name" value="Tox-PL_dom"/>
</dbReference>
<dbReference type="Pfam" id="PF20148">
    <property type="entry name" value="DUF6531"/>
    <property type="match status" value="1"/>
</dbReference>
<dbReference type="Pfam" id="PF05593">
    <property type="entry name" value="RHS_repeat"/>
    <property type="match status" value="5"/>
</dbReference>
<feature type="domain" description="DUF6531" evidence="4">
    <location>
        <begin position="260"/>
        <end position="331"/>
    </location>
</feature>
<dbReference type="InterPro" id="IPR006530">
    <property type="entry name" value="YD"/>
</dbReference>
<dbReference type="RefSeq" id="WP_109592147.1">
    <property type="nucleotide sequence ID" value="NZ_BONA01000026.1"/>
</dbReference>
<dbReference type="EMBL" id="QGGR01000004">
    <property type="protein sequence ID" value="PWK49695.1"/>
    <property type="molecule type" value="Genomic_DNA"/>
</dbReference>
<evidence type="ECO:0000256" key="2">
    <source>
        <dbReference type="SAM" id="MobiDB-lite"/>
    </source>
</evidence>
<gene>
    <name evidence="6" type="ORF">BC793_104370</name>
</gene>
<protein>
    <submittedName>
        <fullName evidence="6">RHS repeat-associated protein</fullName>
    </submittedName>
</protein>
<sequence length="1803" mass="193671">MPDDQFTLPESWMRRGLAIAAAVLVAAAPVPVRAAPAVAVPPQTPPAPQGLGSPERPLPVSALPNKGLPAGERPPVEPPATRAAGDARKLSAAQWTAAGAPAKKAKQGAVRAATTAVRGADALVLRPGYASGDTSLVVYFDLADTAITSWSATVYDAAGQEAQQSVTLGRGDLPVCGSPRRFCRGFGGAEGWALDAGHDYFVRITVDYPDGSTQTSAASNQARPRTLGDTPAIPAAQTVGCACANALGRTTSGQQLRGAGVNTGTGAYTRIESDLGMASFAVPFTLSRVYSSANTSSGLFGNGWASTLDLKVTATDSGATVRAEDGAQADFTRAGDGSYRRPAGVRSNLEKTAGGWELTTPEQIVHRFDGGGRYLSAKNKRGHGFTLNYNGTALTSVTDAAGRKVPIEYRQDLGFVTKVTLPDGRFTNYDYEGGRLRSFQSAISQTTQYRYDNGRLREVVDARGLAEVVNTYDATTGRVTRQQDINGKTTTVEWDAGRQEARVTDPDGVVDHDGYAGNLLKYTQNGNGDTSSQRYDAQANPNLNVDGNNNQRQSTFDGAGNMAAHTAPEPFSFTEKAEFTPGNKPRTFVDGNGVTWRAEYNDFHELTRRTDGEEHSYTYGYDDRGLRTSMTDPRGKTSRYEYDSAGNLTAEITPTGRRTEYTYDGTGRLRTETDPRGTVAGANRAAWTTTYGYDNEDRQTTVQQPGKAKPWETRYDEMGRTRTVTDPLSRATIYDYDQADRLETVKSPRGDLTSYTYTAAGRLQSQTNGEGDRTSYAYNRKGALEKLVTARGNEPGADPAQYTWTFHYDGNNNPVRRTHPNPGGGEVSRDTGWDELDRAVTETDPLGAQSSASYDNNDNVTAVEDPAKARIQFTYDRNNRPSDVTDSRQGRAHTDYDAAGNPEKQTSATGGVTTFTYDDDNRRISQVEPRGNVDGADADDYRTRFGYDRAGNLTSTTDPLGNVTEASYDAIDRVVTGTDANKRVTRFTYDDADQLTGVVAPDATAGQATTYTYDANGSVTEVRDPLQHTRTAIHDRAGRVVATTDALGRYREHVYDAEGHVVETVIARTVADPRNPGRDPEREKHTITDTYDTLGRLTRTGLGSTGPVYTYGYNAKDELTSANDPAGSQSHRYDGNGRLEQVKRGDRVFDYGYDSNGNVTSRTFPDGTAITADYDADNRITELTAAGDTWTFGYDPAGRRTSTSLPAGDLAEKLSYDRAGRLTGIQTGTVGKYTLDLDPAGNPTRITTTRGEISEQVAYRYDPADRLTDACYGTGSCGTAGTGRISYTYDLVGNRRTQTRTGSAGDAATSYRYDDVDQLIAETTTGTGAGTKTYRYDSEGNRIDDGADRYEYHLDHTLLSATVDGRKTTYAYNATGQRLTATTGASTRTWDWDLNGRLPQIAVDRDGAGSRTFVHNGTGEPLALRDGGEANYYVHDWLGGVGALVSGGGGVRAVYDYDPYGLPRTSPTQAGVEVTATPAATANPLRFTGQYQDPGTGGDYYMRARMYDPGTGVFAGVDPVKAGIGEPATSPYAYVDGRVLRAVDPTGESLKDILAETGEAIVETGKGLLDAYADADDASATSIGTDPATKKQAQQRTAERADTMLDRDKLEDALNAEYAEDEGNPTRQRTRQAFDLLTAVLPVKGPKSAGVPKGPRPAPAAGTRGGIDVGAPLSDINKNGGKKNCVRCAIETDKMLSGKKWESPEAGGVYPNQEITDYSRSIGGSTTWHSRKIADIEKSMTGFGSGARGIVIGGRGPGKIGHAFNVMNQRGTVRFLDGQSGRAADLNDGFVEFWVLYTDKGSR</sequence>
<dbReference type="NCBIfam" id="TIGR01643">
    <property type="entry name" value="YD_repeat_2x"/>
    <property type="match status" value="8"/>
</dbReference>
<dbReference type="PANTHER" id="PTHR32305">
    <property type="match status" value="1"/>
</dbReference>
<dbReference type="InterPro" id="IPR031325">
    <property type="entry name" value="RHS_repeat"/>
</dbReference>
<feature type="region of interest" description="Disordered" evidence="2">
    <location>
        <begin position="874"/>
        <end position="917"/>
    </location>
</feature>
<dbReference type="Pfam" id="PF15644">
    <property type="entry name" value="Gln_amidase"/>
    <property type="match status" value="1"/>
</dbReference>
<dbReference type="Proteomes" id="UP000245697">
    <property type="component" value="Unassembled WGS sequence"/>
</dbReference>
<dbReference type="InterPro" id="IPR022385">
    <property type="entry name" value="Rhs_assc_core"/>
</dbReference>
<dbReference type="InterPro" id="IPR056823">
    <property type="entry name" value="TEN-like_YD-shell"/>
</dbReference>
<evidence type="ECO:0000259" key="5">
    <source>
        <dbReference type="Pfam" id="PF25023"/>
    </source>
</evidence>
<reference evidence="6 7" key="1">
    <citation type="submission" date="2018-05" db="EMBL/GenBank/DDBJ databases">
        <title>Genomic Encyclopedia of Archaeal and Bacterial Type Strains, Phase II (KMG-II): from individual species to whole genera.</title>
        <authorList>
            <person name="Goeker M."/>
        </authorList>
    </citation>
    <scope>NUCLEOTIDE SEQUENCE [LARGE SCALE GENOMIC DNA]</scope>
    <source>
        <strain evidence="6 7">DSM 45184</strain>
    </source>
</reference>
<dbReference type="Pfam" id="PF25023">
    <property type="entry name" value="TEN_YD-shell"/>
    <property type="match status" value="1"/>
</dbReference>
<accession>A0A316FNB0</accession>
<proteinExistence type="predicted"/>
<feature type="domain" description="Teneurin-like YD-shell" evidence="5">
    <location>
        <begin position="853"/>
        <end position="1063"/>
    </location>
</feature>
<comment type="caution">
    <text evidence="6">The sequence shown here is derived from an EMBL/GenBank/DDBJ whole genome shotgun (WGS) entry which is preliminary data.</text>
</comment>
<feature type="compositionally biased region" description="Polar residues" evidence="2">
    <location>
        <begin position="903"/>
        <end position="916"/>
    </location>
</feature>
<evidence type="ECO:0000313" key="7">
    <source>
        <dbReference type="Proteomes" id="UP000245697"/>
    </source>
</evidence>
<dbReference type="InterPro" id="IPR050708">
    <property type="entry name" value="T6SS_VgrG/RHS"/>
</dbReference>
<evidence type="ECO:0000313" key="6">
    <source>
        <dbReference type="EMBL" id="PWK49695.1"/>
    </source>
</evidence>
<feature type="region of interest" description="Disordered" evidence="2">
    <location>
        <begin position="38"/>
        <end position="88"/>
    </location>
</feature>
<feature type="region of interest" description="Disordered" evidence="2">
    <location>
        <begin position="1645"/>
        <end position="1666"/>
    </location>
</feature>
<feature type="region of interest" description="Disordered" evidence="2">
    <location>
        <begin position="1579"/>
        <end position="1602"/>
    </location>
</feature>
<organism evidence="6 7">
    <name type="scientific">Actinoplanes xinjiangensis</name>
    <dbReference type="NCBI Taxonomy" id="512350"/>
    <lineage>
        <taxon>Bacteria</taxon>
        <taxon>Bacillati</taxon>
        <taxon>Actinomycetota</taxon>
        <taxon>Actinomycetes</taxon>
        <taxon>Micromonosporales</taxon>
        <taxon>Micromonosporaceae</taxon>
        <taxon>Actinoplanes</taxon>
    </lineage>
</organism>
<evidence type="ECO:0000259" key="3">
    <source>
        <dbReference type="Pfam" id="PF15644"/>
    </source>
</evidence>
<evidence type="ECO:0000259" key="4">
    <source>
        <dbReference type="Pfam" id="PF20148"/>
    </source>
</evidence>
<feature type="compositionally biased region" description="Basic and acidic residues" evidence="2">
    <location>
        <begin position="877"/>
        <end position="896"/>
    </location>
</feature>
<keyword evidence="7" id="KW-1185">Reference proteome</keyword>
<name>A0A316FNB0_9ACTN</name>
<evidence type="ECO:0000256" key="1">
    <source>
        <dbReference type="ARBA" id="ARBA00022737"/>
    </source>
</evidence>
<feature type="domain" description="Tox-PL" evidence="3">
    <location>
        <begin position="1684"/>
        <end position="1781"/>
    </location>
</feature>
<dbReference type="InterPro" id="IPR045351">
    <property type="entry name" value="DUF6531"/>
</dbReference>
<dbReference type="PANTHER" id="PTHR32305:SF15">
    <property type="entry name" value="PROTEIN RHSA-RELATED"/>
    <property type="match status" value="1"/>
</dbReference>
<dbReference type="NCBIfam" id="TIGR03696">
    <property type="entry name" value="Rhs_assc_core"/>
    <property type="match status" value="1"/>
</dbReference>
<dbReference type="Gene3D" id="2.180.10.10">
    <property type="entry name" value="RHS repeat-associated core"/>
    <property type="match status" value="5"/>
</dbReference>